<keyword evidence="3" id="KW-1185">Reference proteome</keyword>
<organism evidence="2 3">
    <name type="scientific">Pseudomonas emilianonis</name>
    <dbReference type="NCBI Taxonomy" id="2915812"/>
    <lineage>
        <taxon>Bacteria</taxon>
        <taxon>Pseudomonadati</taxon>
        <taxon>Pseudomonadota</taxon>
        <taxon>Gammaproteobacteria</taxon>
        <taxon>Pseudomonadales</taxon>
        <taxon>Pseudomonadaceae</taxon>
        <taxon>Pseudomonas</taxon>
    </lineage>
</organism>
<feature type="non-terminal residue" evidence="2">
    <location>
        <position position="62"/>
    </location>
</feature>
<protein>
    <submittedName>
        <fullName evidence="2">Uncharacterized protein</fullName>
    </submittedName>
</protein>
<comment type="caution">
    <text evidence="2">The sequence shown here is derived from an EMBL/GenBank/DDBJ whole genome shotgun (WGS) entry which is preliminary data.</text>
</comment>
<sequence length="62" mass="7034">MKAPRVTLDQWRTLQAVVDHGGFTPAISTWFIHITDDKASPAYWLMFAALCALCSTLALYYR</sequence>
<gene>
    <name evidence="2" type="ORF">L9Z73_05920</name>
</gene>
<dbReference type="EMBL" id="JAKNRV010000030">
    <property type="protein sequence ID" value="MCK1783915.1"/>
    <property type="molecule type" value="Genomic_DNA"/>
</dbReference>
<proteinExistence type="predicted"/>
<evidence type="ECO:0000313" key="3">
    <source>
        <dbReference type="Proteomes" id="UP001317085"/>
    </source>
</evidence>
<keyword evidence="1" id="KW-0812">Transmembrane</keyword>
<evidence type="ECO:0000313" key="2">
    <source>
        <dbReference type="EMBL" id="MCK1783915.1"/>
    </source>
</evidence>
<reference evidence="2 3" key="1">
    <citation type="submission" date="2022-02" db="EMBL/GenBank/DDBJ databases">
        <title>Comparative genomics of the first Antarctic Pseudomonas spp. capable of biotransforming 2,4,6-Trinitrotoluene.</title>
        <authorList>
            <person name="Cabrera M.A."/>
            <person name="Marquez S.L."/>
            <person name="Perez-Donoso J.M."/>
        </authorList>
    </citation>
    <scope>NUCLEOTIDE SEQUENCE [LARGE SCALE GENOMIC DNA]</scope>
    <source>
        <strain evidence="2 3">TNT11</strain>
    </source>
</reference>
<name>A0ABT0EE11_9PSED</name>
<dbReference type="Proteomes" id="UP001317085">
    <property type="component" value="Unassembled WGS sequence"/>
</dbReference>
<keyword evidence="1" id="KW-1133">Transmembrane helix</keyword>
<accession>A0ABT0EE11</accession>
<evidence type="ECO:0000256" key="1">
    <source>
        <dbReference type="SAM" id="Phobius"/>
    </source>
</evidence>
<feature type="transmembrane region" description="Helical" evidence="1">
    <location>
        <begin position="42"/>
        <end position="61"/>
    </location>
</feature>
<keyword evidence="1" id="KW-0472">Membrane</keyword>
<dbReference type="RefSeq" id="WP_247397370.1">
    <property type="nucleotide sequence ID" value="NZ_JAKNRV010000030.1"/>
</dbReference>